<evidence type="ECO:0000313" key="2">
    <source>
        <dbReference type="Proteomes" id="UP000678499"/>
    </source>
</evidence>
<dbReference type="EMBL" id="OA884036">
    <property type="protein sequence ID" value="CAD7280186.1"/>
    <property type="molecule type" value="Genomic_DNA"/>
</dbReference>
<dbReference type="Gene3D" id="4.10.365.10">
    <property type="entry name" value="p27"/>
    <property type="match status" value="1"/>
</dbReference>
<dbReference type="Proteomes" id="UP000678499">
    <property type="component" value="Unassembled WGS sequence"/>
</dbReference>
<organism evidence="1">
    <name type="scientific">Notodromas monacha</name>
    <dbReference type="NCBI Taxonomy" id="399045"/>
    <lineage>
        <taxon>Eukaryota</taxon>
        <taxon>Metazoa</taxon>
        <taxon>Ecdysozoa</taxon>
        <taxon>Arthropoda</taxon>
        <taxon>Crustacea</taxon>
        <taxon>Oligostraca</taxon>
        <taxon>Ostracoda</taxon>
        <taxon>Podocopa</taxon>
        <taxon>Podocopida</taxon>
        <taxon>Cypridocopina</taxon>
        <taxon>Cypridoidea</taxon>
        <taxon>Cyprididae</taxon>
        <taxon>Notodromas</taxon>
    </lineage>
</organism>
<keyword evidence="2" id="KW-1185">Reference proteome</keyword>
<dbReference type="InterPro" id="IPR044898">
    <property type="entry name" value="CDI_dom_sf"/>
</dbReference>
<dbReference type="EMBL" id="CAJPEX010001999">
    <property type="protein sequence ID" value="CAG0920338.1"/>
    <property type="molecule type" value="Genomic_DNA"/>
</dbReference>
<gene>
    <name evidence="1" type="ORF">NMOB1V02_LOCUS7849</name>
</gene>
<reference evidence="1" key="1">
    <citation type="submission" date="2020-11" db="EMBL/GenBank/DDBJ databases">
        <authorList>
            <person name="Tran Van P."/>
        </authorList>
    </citation>
    <scope>NUCLEOTIDE SEQUENCE</scope>
</reference>
<name>A0A7R9GF54_9CRUS</name>
<sequence>MIQTGTQPSTQSVFRSPRRATLAKRALASLNMQQNINNNNNVIRRPSSGNVSKVRRCLFGRSNEEDTENNYNIVVGELVCEFRNKWGFDVESGKSVPNHRMNWVKVDVNANVCPSKTESTPLKTISLQNTDVMSRLAPSGDVSMVELDSETRFSENKPCSENLTIRSSHLRQSTLHAGPAFFFLFSPSRKPPPEGTWKEEEKKKQLAKPIFFRLPVHGGRNFFVGPLEFGRVQRKRRSEASFGKRSPLEKRVKLGNEDLKMA</sequence>
<dbReference type="AlphaFoldDB" id="A0A7R9GF54"/>
<accession>A0A7R9GF54</accession>
<evidence type="ECO:0000313" key="1">
    <source>
        <dbReference type="EMBL" id="CAD7280186.1"/>
    </source>
</evidence>
<proteinExistence type="predicted"/>
<protein>
    <submittedName>
        <fullName evidence="1">Uncharacterized protein</fullName>
    </submittedName>
</protein>